<dbReference type="Gene3D" id="3.40.50.300">
    <property type="entry name" value="P-loop containing nucleotide triphosphate hydrolases"/>
    <property type="match status" value="1"/>
</dbReference>
<dbReference type="PROSITE" id="PS51199">
    <property type="entry name" value="SF4_HELICASE"/>
    <property type="match status" value="1"/>
</dbReference>
<dbReference type="Proteomes" id="UP000482543">
    <property type="component" value="Unassembled WGS sequence"/>
</dbReference>
<dbReference type="AlphaFoldDB" id="A0A077K2K6"/>
<dbReference type="InterPro" id="IPR003593">
    <property type="entry name" value="AAA+_ATPase"/>
</dbReference>
<evidence type="ECO:0000313" key="15">
    <source>
        <dbReference type="EMBL" id="NFI23007.1"/>
    </source>
</evidence>
<evidence type="ECO:0000256" key="10">
    <source>
        <dbReference type="ARBA" id="ARBA00048954"/>
    </source>
</evidence>
<keyword evidence="6 12" id="KW-0347">Helicase</keyword>
<evidence type="ECO:0000259" key="13">
    <source>
        <dbReference type="PROSITE" id="PS51199"/>
    </source>
</evidence>
<dbReference type="CDD" id="cd00984">
    <property type="entry name" value="DnaB_C"/>
    <property type="match status" value="1"/>
</dbReference>
<dbReference type="SMART" id="SM00382">
    <property type="entry name" value="AAA"/>
    <property type="match status" value="1"/>
</dbReference>
<evidence type="ECO:0000256" key="3">
    <source>
        <dbReference type="ARBA" id="ARBA00022705"/>
    </source>
</evidence>
<comment type="catalytic activity">
    <reaction evidence="10 12">
        <text>ATP + H2O = ADP + phosphate + H(+)</text>
        <dbReference type="Rhea" id="RHEA:13065"/>
        <dbReference type="ChEBI" id="CHEBI:15377"/>
        <dbReference type="ChEBI" id="CHEBI:15378"/>
        <dbReference type="ChEBI" id="CHEBI:30616"/>
        <dbReference type="ChEBI" id="CHEBI:43474"/>
        <dbReference type="ChEBI" id="CHEBI:456216"/>
        <dbReference type="EC" id="5.6.2.3"/>
    </reaction>
</comment>
<dbReference type="GO" id="GO:1990077">
    <property type="term" value="C:primosome complex"/>
    <property type="evidence" value="ECO:0007669"/>
    <property type="project" value="UniProtKB-UniRule"/>
</dbReference>
<dbReference type="GO" id="GO:0006269">
    <property type="term" value="P:DNA replication, synthesis of primer"/>
    <property type="evidence" value="ECO:0007669"/>
    <property type="project" value="UniProtKB-UniRule"/>
</dbReference>
<dbReference type="GO" id="GO:0003677">
    <property type="term" value="F:DNA binding"/>
    <property type="evidence" value="ECO:0007669"/>
    <property type="project" value="UniProtKB-UniRule"/>
</dbReference>
<dbReference type="Gene3D" id="1.10.860.10">
    <property type="entry name" value="DNAb Helicase, Chain A"/>
    <property type="match status" value="1"/>
</dbReference>
<evidence type="ECO:0000256" key="4">
    <source>
        <dbReference type="ARBA" id="ARBA00022741"/>
    </source>
</evidence>
<dbReference type="Pfam" id="PF00772">
    <property type="entry name" value="DnaB"/>
    <property type="match status" value="1"/>
</dbReference>
<evidence type="ECO:0000256" key="11">
    <source>
        <dbReference type="NCBIfam" id="TIGR00665"/>
    </source>
</evidence>
<keyword evidence="2 12" id="KW-0639">Primosome</keyword>
<evidence type="ECO:0000256" key="9">
    <source>
        <dbReference type="ARBA" id="ARBA00023235"/>
    </source>
</evidence>
<sequence length="442" mass="50594">MVANQYDLSNIKMEAELLAILLSDNNAIIDLVDADIKSEDFLLPKHQILFDAMNNLYIQNAPITITTLSEYLQKNDDLIDAGGVSYLAQLFSAGYSNSNITYYSEKIKKQALKREYYKTLTNTKNKLEQSKNVDIIKEMEEMQNNIYSLLPNTSNKEESILDVLNNITNDLSNRYAGKGPNVSITIDLLKDYIQGLYKQDLMIIAARPSMGKTALVLNIAQELIFKENKNIGFFSLEMSKEQLVTRMLCSISRISLNEVNPEMDNKKWINISNTMNIIYSKRDNMHIFDKSKSLNNIISDCKRLKMQNKLDLIIIDYLQLIMVNKKFNSQNEEKGYISNRLKGLSKELDVPIICLSQLSRAPETRADKRPILSDLRDSGSIEQDADIIMFIYRDEYYNAETEDKGIAECIVGKQRNGPTGTMKLSWCGENQTFAKLDMIHRQ</sequence>
<gene>
    <name evidence="15" type="primary">dnaB</name>
    <name evidence="15" type="ORF">FC964_16870</name>
</gene>
<dbReference type="SUPFAM" id="SSF48024">
    <property type="entry name" value="N-terminal domain of DnaB helicase"/>
    <property type="match status" value="1"/>
</dbReference>
<comment type="function">
    <text evidence="12">The main replicative DNA helicase, it participates in initiation and elongation during chromosome replication. Travels ahead of the DNA replisome, separating dsDNA into templates for DNA synthesis. A processive ATP-dependent 5'-3' DNA helicase it has DNA-dependent ATPase activity.</text>
</comment>
<keyword evidence="3 12" id="KW-0235">DNA replication</keyword>
<organism evidence="14">
    <name type="scientific">Clostridium botulinum</name>
    <dbReference type="NCBI Taxonomy" id="1491"/>
    <lineage>
        <taxon>Bacteria</taxon>
        <taxon>Bacillati</taxon>
        <taxon>Bacillota</taxon>
        <taxon>Clostridia</taxon>
        <taxon>Eubacteriales</taxon>
        <taxon>Clostridiaceae</taxon>
        <taxon>Clostridium</taxon>
    </lineage>
</organism>
<keyword evidence="8 12" id="KW-0238">DNA-binding</keyword>
<evidence type="ECO:0000256" key="8">
    <source>
        <dbReference type="ARBA" id="ARBA00023125"/>
    </source>
</evidence>
<dbReference type="GO" id="GO:0005524">
    <property type="term" value="F:ATP binding"/>
    <property type="evidence" value="ECO:0007669"/>
    <property type="project" value="UniProtKB-UniRule"/>
</dbReference>
<comment type="similarity">
    <text evidence="1 12">Belongs to the helicase family. DnaB subfamily.</text>
</comment>
<evidence type="ECO:0000313" key="14">
    <source>
        <dbReference type="EMBL" id="BAP25722.1"/>
    </source>
</evidence>
<evidence type="ECO:0000256" key="7">
    <source>
        <dbReference type="ARBA" id="ARBA00022840"/>
    </source>
</evidence>
<dbReference type="InterPro" id="IPR007693">
    <property type="entry name" value="DNA_helicase_DnaB-like_N"/>
</dbReference>
<dbReference type="EMBL" id="AB855771">
    <property type="protein sequence ID" value="BAP25722.1"/>
    <property type="molecule type" value="Genomic_DNA"/>
</dbReference>
<name>A0A077K2K6_CLOBO</name>
<reference evidence="15 16" key="2">
    <citation type="submission" date="2019-04" db="EMBL/GenBank/DDBJ databases">
        <title>Genome sequencing of Clostridium botulinum Groups I-IV and Clostridium butyricum.</title>
        <authorList>
            <person name="Brunt J."/>
            <person name="Van Vliet A.H.M."/>
            <person name="Stringer S.C."/>
            <person name="Carter A.T."/>
            <person name="Peck M.W."/>
        </authorList>
    </citation>
    <scope>NUCLEOTIDE SEQUENCE [LARGE SCALE GENOMIC DNA]</scope>
    <source>
        <strain evidence="15 16">IFR 15/034</strain>
    </source>
</reference>
<proteinExistence type="inferred from homology"/>
<dbReference type="GO" id="GO:0043139">
    <property type="term" value="F:5'-3' DNA helicase activity"/>
    <property type="evidence" value="ECO:0007669"/>
    <property type="project" value="UniProtKB-EC"/>
</dbReference>
<dbReference type="PANTHER" id="PTHR30153:SF2">
    <property type="entry name" value="REPLICATIVE DNA HELICASE"/>
    <property type="match status" value="1"/>
</dbReference>
<evidence type="ECO:0000313" key="16">
    <source>
        <dbReference type="Proteomes" id="UP000482543"/>
    </source>
</evidence>
<protein>
    <recommendedName>
        <fullName evidence="11 12">Replicative DNA helicase</fullName>
        <ecNumber evidence="11 12">5.6.2.3</ecNumber>
    </recommendedName>
</protein>
<keyword evidence="5 12" id="KW-0378">Hydrolase</keyword>
<dbReference type="InterPro" id="IPR007694">
    <property type="entry name" value="DNA_helicase_DnaB-like_C"/>
</dbReference>
<keyword evidence="9" id="KW-0413">Isomerase</keyword>
<evidence type="ECO:0000256" key="12">
    <source>
        <dbReference type="RuleBase" id="RU362085"/>
    </source>
</evidence>
<keyword evidence="4 12" id="KW-0547">Nucleotide-binding</keyword>
<dbReference type="SUPFAM" id="SSF52540">
    <property type="entry name" value="P-loop containing nucleoside triphosphate hydrolases"/>
    <property type="match status" value="1"/>
</dbReference>
<dbReference type="EC" id="5.6.2.3" evidence="11 12"/>
<dbReference type="Pfam" id="PF03796">
    <property type="entry name" value="DnaB_C"/>
    <property type="match status" value="1"/>
</dbReference>
<geneLocation type="plasmid" evidence="14">
    <name>pCB111</name>
</geneLocation>
<dbReference type="RefSeq" id="WP_032072464.1">
    <property type="nucleotide sequence ID" value="NC_025146.1"/>
</dbReference>
<dbReference type="InterPro" id="IPR007692">
    <property type="entry name" value="DNA_helicase_DnaB"/>
</dbReference>
<evidence type="ECO:0000256" key="2">
    <source>
        <dbReference type="ARBA" id="ARBA00022515"/>
    </source>
</evidence>
<keyword evidence="7 12" id="KW-0067">ATP-binding</keyword>
<dbReference type="EMBL" id="SWRJ01000006">
    <property type="protein sequence ID" value="NFI23007.1"/>
    <property type="molecule type" value="Genomic_DNA"/>
</dbReference>
<dbReference type="InterPro" id="IPR036185">
    <property type="entry name" value="DNA_heli_DnaB-like_N_sf"/>
</dbReference>
<dbReference type="GO" id="GO:0016787">
    <property type="term" value="F:hydrolase activity"/>
    <property type="evidence" value="ECO:0007669"/>
    <property type="project" value="UniProtKB-KW"/>
</dbReference>
<evidence type="ECO:0000256" key="6">
    <source>
        <dbReference type="ARBA" id="ARBA00022806"/>
    </source>
</evidence>
<accession>A0A077K2K6</accession>
<dbReference type="InterPro" id="IPR016136">
    <property type="entry name" value="DNA_helicase_N/primase_C"/>
</dbReference>
<reference evidence="14" key="1">
    <citation type="submission" date="2013-09" db="EMBL/GenBank/DDBJ databases">
        <title>Analysis of type B2 neurotoxin-encoding plasmid in Clostridium botulinum.</title>
        <authorList>
            <person name="Hosomi K."/>
            <person name="Sakaguchi Y."/>
            <person name="Gotoh K."/>
            <person name="Nakamura K."/>
            <person name="Kohda T."/>
            <person name="Mukamoto M."/>
            <person name="Iida T."/>
            <person name="Kozaki S."/>
        </authorList>
    </citation>
    <scope>NUCLEOTIDE SEQUENCE</scope>
    <source>
        <strain evidence="14">111</strain>
        <plasmid evidence="14">pCB111</plasmid>
    </source>
</reference>
<dbReference type="NCBIfam" id="TIGR00665">
    <property type="entry name" value="DnaB"/>
    <property type="match status" value="1"/>
</dbReference>
<keyword evidence="14" id="KW-0614">Plasmid</keyword>
<dbReference type="InterPro" id="IPR027417">
    <property type="entry name" value="P-loop_NTPase"/>
</dbReference>
<evidence type="ECO:0000256" key="5">
    <source>
        <dbReference type="ARBA" id="ARBA00022801"/>
    </source>
</evidence>
<feature type="domain" description="SF4 helicase" evidence="13">
    <location>
        <begin position="175"/>
        <end position="440"/>
    </location>
</feature>
<dbReference type="PANTHER" id="PTHR30153">
    <property type="entry name" value="REPLICATIVE DNA HELICASE DNAB"/>
    <property type="match status" value="1"/>
</dbReference>
<dbReference type="GO" id="GO:0005829">
    <property type="term" value="C:cytosol"/>
    <property type="evidence" value="ECO:0007669"/>
    <property type="project" value="TreeGrafter"/>
</dbReference>
<evidence type="ECO:0000256" key="1">
    <source>
        <dbReference type="ARBA" id="ARBA00008428"/>
    </source>
</evidence>